<dbReference type="InterPro" id="IPR027806">
    <property type="entry name" value="HARBI1_dom"/>
</dbReference>
<evidence type="ECO:0000259" key="5">
    <source>
        <dbReference type="Pfam" id="PF13613"/>
    </source>
</evidence>
<gene>
    <name evidence="6" type="ORF">MGAL_10B040339</name>
</gene>
<feature type="domain" description="Transposase Helix-turn-helix" evidence="5">
    <location>
        <begin position="123"/>
        <end position="171"/>
    </location>
</feature>
<dbReference type="InterPro" id="IPR027805">
    <property type="entry name" value="Transposase_HTH_dom"/>
</dbReference>
<keyword evidence="2" id="KW-0479">Metal-binding</keyword>
<dbReference type="GO" id="GO:0046872">
    <property type="term" value="F:metal ion binding"/>
    <property type="evidence" value="ECO:0007669"/>
    <property type="project" value="UniProtKB-KW"/>
</dbReference>
<keyword evidence="7" id="KW-1185">Reference proteome</keyword>
<feature type="transmembrane region" description="Helical" evidence="3">
    <location>
        <begin position="433"/>
        <end position="456"/>
    </location>
</feature>
<protein>
    <recommendedName>
        <fullName evidence="8">DDE Tnp4 domain-containing protein</fullName>
    </recommendedName>
</protein>
<dbReference type="Pfam" id="PF13359">
    <property type="entry name" value="DDE_Tnp_4"/>
    <property type="match status" value="1"/>
</dbReference>
<evidence type="ECO:0000256" key="2">
    <source>
        <dbReference type="ARBA" id="ARBA00022723"/>
    </source>
</evidence>
<dbReference type="OrthoDB" id="5978462at2759"/>
<feature type="domain" description="DDE Tnp4" evidence="4">
    <location>
        <begin position="200"/>
        <end position="296"/>
    </location>
</feature>
<keyword evidence="3" id="KW-0812">Transmembrane</keyword>
<comment type="caution">
    <text evidence="6">The sequence shown here is derived from an EMBL/GenBank/DDBJ whole genome shotgun (WGS) entry which is preliminary data.</text>
</comment>
<dbReference type="Pfam" id="PF13613">
    <property type="entry name" value="HTH_Tnp_4"/>
    <property type="match status" value="1"/>
</dbReference>
<name>A0A8B6BWK5_MYTGA</name>
<proteinExistence type="predicted"/>
<evidence type="ECO:0000313" key="6">
    <source>
        <dbReference type="EMBL" id="VDH96814.1"/>
    </source>
</evidence>
<evidence type="ECO:0008006" key="8">
    <source>
        <dbReference type="Google" id="ProtNLM"/>
    </source>
</evidence>
<comment type="cofactor">
    <cofactor evidence="1">
        <name>a divalent metal cation</name>
        <dbReference type="ChEBI" id="CHEBI:60240"/>
    </cofactor>
</comment>
<evidence type="ECO:0000256" key="3">
    <source>
        <dbReference type="SAM" id="Phobius"/>
    </source>
</evidence>
<evidence type="ECO:0000259" key="4">
    <source>
        <dbReference type="Pfam" id="PF13359"/>
    </source>
</evidence>
<accession>A0A8B6BWK5</accession>
<dbReference type="EMBL" id="UYJE01000819">
    <property type="protein sequence ID" value="VDH96814.1"/>
    <property type="molecule type" value="Genomic_DNA"/>
</dbReference>
<sequence length="480" mass="55548">MMSVIFWFLLRSSSRNDDGMDFVMQILEIFRNFSAPIDVDLNELFSMITAPPERSMTNSRNILFWDDPPSPHRQGRNVFGSLILRRRQFYNSTGETPETFLDIYHSFYQNMVPNSRRRPSRIDRRNQLLMTFMWLKSYPLMNQLSLIFDLSISQTSRIVHATWQLLAAHLCHTITWPSNEEWLGMRGRWRHIPEVVGCINGTSHEIYRPNNEIQQMYYSGHRRFHCIHTQLVIDNELRIRHVESGFLGHTNDAQSFALMSEISENGQLPIPLHCFLLGDCIYPSRHPLITPFTSAQINRRPFARRRSLRHFNRIGSQPLCESGSKKKSCCFPSVQPDCTLQCPSQYLLLVNSSNVLCSKHGELQTIQVIDPTFPREPFCTRTCPLGFQVSVLKSTLTCSKCITTCNIQNLMKMDYTSETNTNYKAKRSEMPTIATVLSTAAITGCSITLAIIIHFLRKRRRLANSSYNNYRQGNERNVSE</sequence>
<dbReference type="Proteomes" id="UP000596742">
    <property type="component" value="Unassembled WGS sequence"/>
</dbReference>
<dbReference type="AlphaFoldDB" id="A0A8B6BWK5"/>
<organism evidence="6 7">
    <name type="scientific">Mytilus galloprovincialis</name>
    <name type="common">Mediterranean mussel</name>
    <dbReference type="NCBI Taxonomy" id="29158"/>
    <lineage>
        <taxon>Eukaryota</taxon>
        <taxon>Metazoa</taxon>
        <taxon>Spiralia</taxon>
        <taxon>Lophotrochozoa</taxon>
        <taxon>Mollusca</taxon>
        <taxon>Bivalvia</taxon>
        <taxon>Autobranchia</taxon>
        <taxon>Pteriomorphia</taxon>
        <taxon>Mytilida</taxon>
        <taxon>Mytiloidea</taxon>
        <taxon>Mytilidae</taxon>
        <taxon>Mytilinae</taxon>
        <taxon>Mytilus</taxon>
    </lineage>
</organism>
<reference evidence="6" key="1">
    <citation type="submission" date="2018-11" db="EMBL/GenBank/DDBJ databases">
        <authorList>
            <person name="Alioto T."/>
            <person name="Alioto T."/>
        </authorList>
    </citation>
    <scope>NUCLEOTIDE SEQUENCE</scope>
</reference>
<evidence type="ECO:0000313" key="7">
    <source>
        <dbReference type="Proteomes" id="UP000596742"/>
    </source>
</evidence>
<evidence type="ECO:0000256" key="1">
    <source>
        <dbReference type="ARBA" id="ARBA00001968"/>
    </source>
</evidence>
<keyword evidence="3" id="KW-1133">Transmembrane helix</keyword>
<keyword evidence="3" id="KW-0472">Membrane</keyword>